<evidence type="ECO:0000256" key="3">
    <source>
        <dbReference type="ARBA" id="ARBA00022737"/>
    </source>
</evidence>
<dbReference type="PANTHER" id="PTHR14196:SF12">
    <property type="entry name" value="ZINC FINGER PROTEIN 208-LIKE"/>
    <property type="match status" value="1"/>
</dbReference>
<evidence type="ECO:0000256" key="9">
    <source>
        <dbReference type="SAM" id="Phobius"/>
    </source>
</evidence>
<evidence type="ECO:0000256" key="5">
    <source>
        <dbReference type="ARBA" id="ARBA00022833"/>
    </source>
</evidence>
<keyword evidence="3" id="KW-0677">Repeat</keyword>
<sequence>QTAPPLVWKYNHSKNSSEPEQHSDLSEPEEDPDTEHFLSQDSGVHQKQTDSELTRRAELRNISMFHSYCVSENQAECEETSGEPVTTKPKSCRKVGRAKNKIICETCGRSFSCQGYFKKHLRTHTEKQAECENLLSVQTSGETVSHKHRLCQEVETATDEKIICETCGKSFSTRSNFLVHMRIHTGEKPYSCETCGRHFRRLTDLRSHRKTHTGEKPHSCIICGKGFIKRSCPRHAFHFFGTFCTCLAIAVSPALSACLPFF</sequence>
<dbReference type="SMART" id="SM00355">
    <property type="entry name" value="ZnF_C2H2"/>
    <property type="match status" value="3"/>
</dbReference>
<dbReference type="Pfam" id="PF12874">
    <property type="entry name" value="zf-met"/>
    <property type="match status" value="1"/>
</dbReference>
<accession>A0A672F8F0</accession>
<comment type="subcellular location">
    <subcellularLocation>
        <location evidence="1">Nucleus</location>
    </subcellularLocation>
</comment>
<dbReference type="SUPFAM" id="SSF57667">
    <property type="entry name" value="beta-beta-alpha zinc fingers"/>
    <property type="match status" value="2"/>
</dbReference>
<dbReference type="Pfam" id="PF00096">
    <property type="entry name" value="zf-C2H2"/>
    <property type="match status" value="2"/>
</dbReference>
<dbReference type="GO" id="GO:0000981">
    <property type="term" value="F:DNA-binding transcription factor activity, RNA polymerase II-specific"/>
    <property type="evidence" value="ECO:0007669"/>
    <property type="project" value="TreeGrafter"/>
</dbReference>
<feature type="transmembrane region" description="Helical" evidence="9">
    <location>
        <begin position="237"/>
        <end position="261"/>
    </location>
</feature>
<dbReference type="Proteomes" id="UP000472267">
    <property type="component" value="Chromosome 9"/>
</dbReference>
<organism evidence="11 12">
    <name type="scientific">Salarias fasciatus</name>
    <name type="common">Jewelled blenny</name>
    <name type="synonym">Blennius fasciatus</name>
    <dbReference type="NCBI Taxonomy" id="181472"/>
    <lineage>
        <taxon>Eukaryota</taxon>
        <taxon>Metazoa</taxon>
        <taxon>Chordata</taxon>
        <taxon>Craniata</taxon>
        <taxon>Vertebrata</taxon>
        <taxon>Euteleostomi</taxon>
        <taxon>Actinopterygii</taxon>
        <taxon>Neopterygii</taxon>
        <taxon>Teleostei</taxon>
        <taxon>Neoteleostei</taxon>
        <taxon>Acanthomorphata</taxon>
        <taxon>Ovalentaria</taxon>
        <taxon>Blenniimorphae</taxon>
        <taxon>Blenniiformes</taxon>
        <taxon>Blennioidei</taxon>
        <taxon>Blenniidae</taxon>
        <taxon>Salariinae</taxon>
        <taxon>Salarias</taxon>
    </lineage>
</organism>
<dbReference type="PROSITE" id="PS50157">
    <property type="entry name" value="ZINC_FINGER_C2H2_2"/>
    <property type="match status" value="3"/>
</dbReference>
<dbReference type="PROSITE" id="PS00028">
    <property type="entry name" value="ZINC_FINGER_C2H2_1"/>
    <property type="match status" value="3"/>
</dbReference>
<evidence type="ECO:0000256" key="7">
    <source>
        <dbReference type="PROSITE-ProRule" id="PRU00042"/>
    </source>
</evidence>
<evidence type="ECO:0000256" key="2">
    <source>
        <dbReference type="ARBA" id="ARBA00022723"/>
    </source>
</evidence>
<feature type="compositionally biased region" description="Basic and acidic residues" evidence="8">
    <location>
        <begin position="15"/>
        <end position="25"/>
    </location>
</feature>
<dbReference type="GO" id="GO:0000977">
    <property type="term" value="F:RNA polymerase II transcription regulatory region sequence-specific DNA binding"/>
    <property type="evidence" value="ECO:0007669"/>
    <property type="project" value="TreeGrafter"/>
</dbReference>
<evidence type="ECO:0000256" key="6">
    <source>
        <dbReference type="ARBA" id="ARBA00023242"/>
    </source>
</evidence>
<dbReference type="PANTHER" id="PTHR14196">
    <property type="entry name" value="ODD-SKIPPED - RELATED"/>
    <property type="match status" value="1"/>
</dbReference>
<feature type="domain" description="C2H2-type" evidence="10">
    <location>
        <begin position="102"/>
        <end position="129"/>
    </location>
</feature>
<evidence type="ECO:0000256" key="4">
    <source>
        <dbReference type="ARBA" id="ARBA00022771"/>
    </source>
</evidence>
<keyword evidence="12" id="KW-1185">Reference proteome</keyword>
<dbReference type="GO" id="GO:0005634">
    <property type="term" value="C:nucleus"/>
    <property type="evidence" value="ECO:0007669"/>
    <property type="project" value="UniProtKB-SubCell"/>
</dbReference>
<dbReference type="AlphaFoldDB" id="A0A672F8F0"/>
<dbReference type="InParanoid" id="A0A672F8F0"/>
<dbReference type="Ensembl" id="ENSSFAT00005001943.1">
    <property type="protein sequence ID" value="ENSSFAP00005001837.1"/>
    <property type="gene ID" value="ENSSFAG00005001214.1"/>
</dbReference>
<dbReference type="FunFam" id="3.30.160.60:FF:000478">
    <property type="entry name" value="Zinc finger protein 133"/>
    <property type="match status" value="1"/>
</dbReference>
<dbReference type="InterPro" id="IPR036236">
    <property type="entry name" value="Znf_C2H2_sf"/>
</dbReference>
<keyword evidence="9" id="KW-1133">Transmembrane helix</keyword>
<protein>
    <recommendedName>
        <fullName evidence="10">C2H2-type domain-containing protein</fullName>
    </recommendedName>
</protein>
<proteinExistence type="predicted"/>
<evidence type="ECO:0000313" key="12">
    <source>
        <dbReference type="Proteomes" id="UP000472267"/>
    </source>
</evidence>
<keyword evidence="9" id="KW-0812">Transmembrane</keyword>
<evidence type="ECO:0000313" key="11">
    <source>
        <dbReference type="Ensembl" id="ENSSFAP00005001837.1"/>
    </source>
</evidence>
<dbReference type="GO" id="GO:0008270">
    <property type="term" value="F:zinc ion binding"/>
    <property type="evidence" value="ECO:0007669"/>
    <property type="project" value="UniProtKB-KW"/>
</dbReference>
<feature type="compositionally biased region" description="Polar residues" evidence="8">
    <location>
        <begin position="37"/>
        <end position="46"/>
    </location>
</feature>
<keyword evidence="4 7" id="KW-0863">Zinc-finger</keyword>
<keyword evidence="5" id="KW-0862">Zinc</keyword>
<keyword evidence="2" id="KW-0479">Metal-binding</keyword>
<reference evidence="11" key="2">
    <citation type="submission" date="2025-08" db="UniProtKB">
        <authorList>
            <consortium name="Ensembl"/>
        </authorList>
    </citation>
    <scope>IDENTIFICATION</scope>
</reference>
<name>A0A672F8F0_SALFA</name>
<feature type="domain" description="C2H2-type" evidence="10">
    <location>
        <begin position="190"/>
        <end position="217"/>
    </location>
</feature>
<evidence type="ECO:0000256" key="8">
    <source>
        <dbReference type="SAM" id="MobiDB-lite"/>
    </source>
</evidence>
<dbReference type="InterPro" id="IPR013087">
    <property type="entry name" value="Znf_C2H2_type"/>
</dbReference>
<reference evidence="11" key="3">
    <citation type="submission" date="2025-09" db="UniProtKB">
        <authorList>
            <consortium name="Ensembl"/>
        </authorList>
    </citation>
    <scope>IDENTIFICATION</scope>
</reference>
<dbReference type="InterPro" id="IPR050717">
    <property type="entry name" value="C2H2-ZF_Transcription_Reg"/>
</dbReference>
<feature type="region of interest" description="Disordered" evidence="8">
    <location>
        <begin position="1"/>
        <end position="53"/>
    </location>
</feature>
<feature type="domain" description="C2H2-type" evidence="10">
    <location>
        <begin position="162"/>
        <end position="189"/>
    </location>
</feature>
<keyword evidence="9" id="KW-0472">Membrane</keyword>
<dbReference type="Gene3D" id="3.30.160.60">
    <property type="entry name" value="Classic Zinc Finger"/>
    <property type="match status" value="4"/>
</dbReference>
<dbReference type="FunFam" id="3.30.160.60:FF:000100">
    <property type="entry name" value="Zinc finger 45-like"/>
    <property type="match status" value="1"/>
</dbReference>
<reference evidence="11" key="1">
    <citation type="submission" date="2019-06" db="EMBL/GenBank/DDBJ databases">
        <authorList>
            <consortium name="Wellcome Sanger Institute Data Sharing"/>
        </authorList>
    </citation>
    <scope>NUCLEOTIDE SEQUENCE [LARGE SCALE GENOMIC DNA]</scope>
</reference>
<evidence type="ECO:0000256" key="1">
    <source>
        <dbReference type="ARBA" id="ARBA00004123"/>
    </source>
</evidence>
<dbReference type="FunFam" id="3.30.160.60:FF:000912">
    <property type="entry name" value="Zinc finger protein 660"/>
    <property type="match status" value="1"/>
</dbReference>
<evidence type="ECO:0000259" key="10">
    <source>
        <dbReference type="PROSITE" id="PS50157"/>
    </source>
</evidence>
<keyword evidence="6" id="KW-0539">Nucleus</keyword>